<organism evidence="1 2">
    <name type="scientific">Fusarium oxysporum f. sp. cubense</name>
    <dbReference type="NCBI Taxonomy" id="61366"/>
    <lineage>
        <taxon>Eukaryota</taxon>
        <taxon>Fungi</taxon>
        <taxon>Dikarya</taxon>
        <taxon>Ascomycota</taxon>
        <taxon>Pezizomycotina</taxon>
        <taxon>Sordariomycetes</taxon>
        <taxon>Hypocreomycetidae</taxon>
        <taxon>Hypocreales</taxon>
        <taxon>Nectriaceae</taxon>
        <taxon>Fusarium</taxon>
        <taxon>Fusarium oxysporum species complex</taxon>
    </lineage>
</organism>
<accession>A0A5C6SXN2</accession>
<dbReference type="AlphaFoldDB" id="A0A5C6SXN2"/>
<dbReference type="Proteomes" id="UP000321331">
    <property type="component" value="Unassembled WGS sequence"/>
</dbReference>
<protein>
    <submittedName>
        <fullName evidence="1">Uncharacterized protein</fullName>
    </submittedName>
</protein>
<comment type="caution">
    <text evidence="1">The sequence shown here is derived from an EMBL/GenBank/DDBJ whole genome shotgun (WGS) entry which is preliminary data.</text>
</comment>
<dbReference type="EMBL" id="VMNF01000007">
    <property type="protein sequence ID" value="TXC03302.1"/>
    <property type="molecule type" value="Genomic_DNA"/>
</dbReference>
<proteinExistence type="predicted"/>
<evidence type="ECO:0000313" key="2">
    <source>
        <dbReference type="Proteomes" id="UP000321331"/>
    </source>
</evidence>
<name>A0A5C6SXN2_FUSOC</name>
<evidence type="ECO:0000313" key="1">
    <source>
        <dbReference type="EMBL" id="TXC03302.1"/>
    </source>
</evidence>
<gene>
    <name evidence="1" type="ORF">FocTR4_00000113</name>
</gene>
<sequence length="481" mass="55054">MCRRCTCAECAVILLKADCAIPTSSKLQFILNGASKRCKLRYVRHMKDRRDRLKQLALENLCGTDIQQLGLESEQILDLNALKVTQLLQKRGICVPEALTIVGNRRRYLGPWPVYQKLSSSDDADIFLRVGFRDTGSWYNAPIVELMAIPPYTNVPYLRWLADHGGLPCQLPFPSSKDVFAIRCIFSAIGYYIRYSRLSLEIDRSDESDTSNTSPTPPAPNRDVAWVHKLHALVFAANVTDACRCRCSPGGCTELTFLLKHLIPVYGFEFAQRRLLRDSAAKERNDLESITINNMGTPEVSGIHENPLSKPLARFIVYLEHFSCYLEPRHHYATLRYITYTALGIHHSCCVHKYTRCLMYDNPFHSVEDGFEDDESHKLALLGDLLDQFEENITSILKDPERGIRDLINFWERIWVGRMSEVLCHLEGSELPDDERRAAEEIGVVWGKVGPDPPGEMENPYQSSTIEYWLYELRKIEEECQ</sequence>
<reference evidence="1 2" key="1">
    <citation type="submission" date="2019-07" db="EMBL/GenBank/DDBJ databases">
        <title>The First High-Quality Draft Genome Sequence of the Causal Agent of the Current Panama Disease Epidemic.</title>
        <authorList>
            <person name="Warmington R.J."/>
            <person name="Kay W."/>
            <person name="Jeffries A."/>
            <person name="Bebber D."/>
            <person name="Moore K."/>
            <person name="Studholme D.J."/>
        </authorList>
    </citation>
    <scope>NUCLEOTIDE SEQUENCE [LARGE SCALE GENOMIC DNA]</scope>
    <source>
        <strain evidence="1 2">TR4</strain>
    </source>
</reference>